<keyword evidence="4" id="KW-1185">Reference proteome</keyword>
<proteinExistence type="predicted"/>
<evidence type="ECO:0000313" key="3">
    <source>
        <dbReference type="EMBL" id="PPR04777.1"/>
    </source>
</evidence>
<dbReference type="InterPro" id="IPR034733">
    <property type="entry name" value="AcCoA_carboxyl_beta"/>
</dbReference>
<dbReference type="PANTHER" id="PTHR43842:SF2">
    <property type="entry name" value="PROPIONYL-COA CARBOXYLASE BETA CHAIN, MITOCHONDRIAL"/>
    <property type="match status" value="1"/>
</dbReference>
<dbReference type="InterPro" id="IPR029045">
    <property type="entry name" value="ClpP/crotonase-like_dom_sf"/>
</dbReference>
<dbReference type="EMBL" id="NHTK01000893">
    <property type="protein sequence ID" value="PPR04777.1"/>
    <property type="molecule type" value="Genomic_DNA"/>
</dbReference>
<feature type="domain" description="CoA carboxyltransferase C-terminal" evidence="2">
    <location>
        <begin position="312"/>
        <end position="579"/>
    </location>
</feature>
<dbReference type="GO" id="GO:0004658">
    <property type="term" value="F:propionyl-CoA carboxylase activity"/>
    <property type="evidence" value="ECO:0007669"/>
    <property type="project" value="TreeGrafter"/>
</dbReference>
<name>A0A409YNV8_9AGAR</name>
<evidence type="ECO:0000256" key="1">
    <source>
        <dbReference type="SAM" id="MobiDB-lite"/>
    </source>
</evidence>
<sequence length="604" mass="65568">MPSDAADRNASASNRVQKSDEESWEGPLEDLKAQQRLVRNPNVKDPGYIRQKANNKLWVRERLAALLDPDSFTEVGSITGQPVLDPKTGELKSFVPANSVTGYGRVRGRKVFVTADDFSVRGGHADGGIFNKAPYGETLALKAKVPLIRLLDGSSGGGSVALYLKIGATYIPTLAGLGRSMDALNAVPVVSALLGPVVGLAAAKAAISHFRCLCSRLRFKHFWLITIYSVMVKGLSQLFAAGPPVVKQATFEDLSKEQLGGWEIHATNGTVDNVATSEIDAFLQIRAFLSYLPSSIFELPPSIQSADSTERREEELIRIIPRRRARPYDIRRLIQLIVDQDGNPYSEVSSFFEIGPAWGRSSVVGFARLGGLPVGLLTSDCMVNGGLCEFDLTNSDVWLTTFIGAIDALASQKVAKFVNLCNHFGLPILNLVDQPGFAIGSLAERMATIKHGASAMAALYMATTPIYTVIIRRAFGVAGGAFADPDDGTGTRVAWPSGDWGSLPLEGGVEAAYKRQLDSMKTPEEREELMAKLLSQFDEVRSPLKTAHQFGIEEIIDPRDTRPLACEWAKHVYEHILPQLSVHKQTAYGAESKPSVGRGPGYKL</sequence>
<gene>
    <name evidence="3" type="ORF">CVT24_007093</name>
</gene>
<protein>
    <recommendedName>
        <fullName evidence="2">CoA carboxyltransferase C-terminal domain-containing protein</fullName>
    </recommendedName>
</protein>
<dbReference type="SUPFAM" id="SSF52096">
    <property type="entry name" value="ClpP/crotonase"/>
    <property type="match status" value="2"/>
</dbReference>
<feature type="compositionally biased region" description="Low complexity" evidence="1">
    <location>
        <begin position="1"/>
        <end position="15"/>
    </location>
</feature>
<dbReference type="Gene3D" id="3.90.226.10">
    <property type="entry name" value="2-enoyl-CoA Hydratase, Chain A, domain 1"/>
    <property type="match status" value="2"/>
</dbReference>
<feature type="region of interest" description="Disordered" evidence="1">
    <location>
        <begin position="1"/>
        <end position="30"/>
    </location>
</feature>
<dbReference type="InParanoid" id="A0A409YNV8"/>
<dbReference type="PROSITE" id="PS50989">
    <property type="entry name" value="COA_CT_CTER"/>
    <property type="match status" value="1"/>
</dbReference>
<dbReference type="Proteomes" id="UP000284842">
    <property type="component" value="Unassembled WGS sequence"/>
</dbReference>
<comment type="caution">
    <text evidence="3">The sequence shown here is derived from an EMBL/GenBank/DDBJ whole genome shotgun (WGS) entry which is preliminary data.</text>
</comment>
<dbReference type="InterPro" id="IPR011763">
    <property type="entry name" value="COA_CT_C"/>
</dbReference>
<accession>A0A409YNV8</accession>
<dbReference type="InterPro" id="IPR051047">
    <property type="entry name" value="AccD/PCCB"/>
</dbReference>
<dbReference type="OrthoDB" id="439921at2759"/>
<reference evidence="3 4" key="1">
    <citation type="journal article" date="2018" name="Evol. Lett.">
        <title>Horizontal gene cluster transfer increased hallucinogenic mushroom diversity.</title>
        <authorList>
            <person name="Reynolds H.T."/>
            <person name="Vijayakumar V."/>
            <person name="Gluck-Thaler E."/>
            <person name="Korotkin H.B."/>
            <person name="Matheny P.B."/>
            <person name="Slot J.C."/>
        </authorList>
    </citation>
    <scope>NUCLEOTIDE SEQUENCE [LARGE SCALE GENOMIC DNA]</scope>
    <source>
        <strain evidence="3 4">2629</strain>
    </source>
</reference>
<dbReference type="PANTHER" id="PTHR43842">
    <property type="entry name" value="PROPIONYL-COA CARBOXYLASE BETA CHAIN"/>
    <property type="match status" value="1"/>
</dbReference>
<evidence type="ECO:0000259" key="2">
    <source>
        <dbReference type="PROSITE" id="PS50989"/>
    </source>
</evidence>
<dbReference type="AlphaFoldDB" id="A0A409YNV8"/>
<organism evidence="3 4">
    <name type="scientific">Panaeolus cyanescens</name>
    <dbReference type="NCBI Taxonomy" id="181874"/>
    <lineage>
        <taxon>Eukaryota</taxon>
        <taxon>Fungi</taxon>
        <taxon>Dikarya</taxon>
        <taxon>Basidiomycota</taxon>
        <taxon>Agaricomycotina</taxon>
        <taxon>Agaricomycetes</taxon>
        <taxon>Agaricomycetidae</taxon>
        <taxon>Agaricales</taxon>
        <taxon>Agaricineae</taxon>
        <taxon>Galeropsidaceae</taxon>
        <taxon>Panaeolus</taxon>
    </lineage>
</organism>
<evidence type="ECO:0000313" key="4">
    <source>
        <dbReference type="Proteomes" id="UP000284842"/>
    </source>
</evidence>
<dbReference type="STRING" id="181874.A0A409YNV8"/>
<dbReference type="Pfam" id="PF01039">
    <property type="entry name" value="Carboxyl_trans"/>
    <property type="match status" value="2"/>
</dbReference>